<gene>
    <name evidence="1" type="ORF">UY72_C0029G0010</name>
</gene>
<comment type="caution">
    <text evidence="1">The sequence shown here is derived from an EMBL/GenBank/DDBJ whole genome shotgun (WGS) entry which is preliminary data.</text>
</comment>
<evidence type="ECO:0000313" key="2">
    <source>
        <dbReference type="Proteomes" id="UP000034846"/>
    </source>
</evidence>
<accession>A0A0G1ZP40</accession>
<name>A0A0G1ZP40_9BACT</name>
<sequence>MKDPATKDQFVELRAQGVSFAVIAERLGVAKSTLIAWSKEAENEIGNLRQIYAEALREKYRMGAERRVELFAKQLDAVEGELAKRDMTIVPTERLFDMLLKLGREIGAQNTPLQFKQKQLGGGFEFADLAPTAQWQA</sequence>
<dbReference type="EMBL" id="LCRD01000029">
    <property type="protein sequence ID" value="KKW29917.1"/>
    <property type="molecule type" value="Genomic_DNA"/>
</dbReference>
<protein>
    <submittedName>
        <fullName evidence="1">Uncharacterized protein</fullName>
    </submittedName>
</protein>
<evidence type="ECO:0000313" key="1">
    <source>
        <dbReference type="EMBL" id="KKW29917.1"/>
    </source>
</evidence>
<organism evidence="1 2">
    <name type="scientific">Candidatus Uhrbacteria bacterium GW2011_GWD2_52_7</name>
    <dbReference type="NCBI Taxonomy" id="1618989"/>
    <lineage>
        <taxon>Bacteria</taxon>
        <taxon>Candidatus Uhriibacteriota</taxon>
    </lineage>
</organism>
<dbReference type="Proteomes" id="UP000034846">
    <property type="component" value="Unassembled WGS sequence"/>
</dbReference>
<proteinExistence type="predicted"/>
<dbReference type="AlphaFoldDB" id="A0A0G1ZP40"/>
<reference evidence="1 2" key="1">
    <citation type="journal article" date="2015" name="Nature">
        <title>rRNA introns, odd ribosomes, and small enigmatic genomes across a large radiation of phyla.</title>
        <authorList>
            <person name="Brown C.T."/>
            <person name="Hug L.A."/>
            <person name="Thomas B.C."/>
            <person name="Sharon I."/>
            <person name="Castelle C.J."/>
            <person name="Singh A."/>
            <person name="Wilkins M.J."/>
            <person name="Williams K.H."/>
            <person name="Banfield J.F."/>
        </authorList>
    </citation>
    <scope>NUCLEOTIDE SEQUENCE [LARGE SCALE GENOMIC DNA]</scope>
</reference>